<evidence type="ECO:0000313" key="2">
    <source>
        <dbReference type="Proteomes" id="UP000789366"/>
    </source>
</evidence>
<keyword evidence="2" id="KW-1185">Reference proteome</keyword>
<accession>A0ACA9QMZ1</accession>
<dbReference type="Proteomes" id="UP000789366">
    <property type="component" value="Unassembled WGS sequence"/>
</dbReference>
<reference evidence="1" key="1">
    <citation type="submission" date="2021-06" db="EMBL/GenBank/DDBJ databases">
        <authorList>
            <person name="Kallberg Y."/>
            <person name="Tangrot J."/>
            <person name="Rosling A."/>
        </authorList>
    </citation>
    <scope>NUCLEOTIDE SEQUENCE</scope>
    <source>
        <strain evidence="1">28 12/20/2015</strain>
    </source>
</reference>
<comment type="caution">
    <text evidence="1">The sequence shown here is derived from an EMBL/GenBank/DDBJ whole genome shotgun (WGS) entry which is preliminary data.</text>
</comment>
<feature type="non-terminal residue" evidence="1">
    <location>
        <position position="81"/>
    </location>
</feature>
<sequence>NNKELWLVEGDSVFVDHKNISQYVNVWFSDLPEPDNYDFYVQEVIYHFDGSWKYCDISTRYRIPCESVMLKTLPQSIFIYK</sequence>
<feature type="non-terminal residue" evidence="1">
    <location>
        <position position="1"/>
    </location>
</feature>
<organism evidence="1 2">
    <name type="scientific">Cetraspora pellucida</name>
    <dbReference type="NCBI Taxonomy" id="1433469"/>
    <lineage>
        <taxon>Eukaryota</taxon>
        <taxon>Fungi</taxon>
        <taxon>Fungi incertae sedis</taxon>
        <taxon>Mucoromycota</taxon>
        <taxon>Glomeromycotina</taxon>
        <taxon>Glomeromycetes</taxon>
        <taxon>Diversisporales</taxon>
        <taxon>Gigasporaceae</taxon>
        <taxon>Cetraspora</taxon>
    </lineage>
</organism>
<evidence type="ECO:0000313" key="1">
    <source>
        <dbReference type="EMBL" id="CAG8755565.1"/>
    </source>
</evidence>
<dbReference type="EMBL" id="CAJVPW010045267">
    <property type="protein sequence ID" value="CAG8755565.1"/>
    <property type="molecule type" value="Genomic_DNA"/>
</dbReference>
<gene>
    <name evidence="1" type="ORF">SPELUC_LOCUS14777</name>
</gene>
<protein>
    <submittedName>
        <fullName evidence="1">2863_t:CDS:1</fullName>
    </submittedName>
</protein>
<proteinExistence type="predicted"/>
<name>A0ACA9QMZ1_9GLOM</name>